<dbReference type="Proteomes" id="UP000184287">
    <property type="component" value="Unassembled WGS sequence"/>
</dbReference>
<proteinExistence type="predicted"/>
<evidence type="ECO:0000313" key="2">
    <source>
        <dbReference type="Proteomes" id="UP000184287"/>
    </source>
</evidence>
<keyword evidence="2" id="KW-1185">Reference proteome</keyword>
<dbReference type="EMBL" id="FQUQ01000008">
    <property type="protein sequence ID" value="SHG92596.1"/>
    <property type="molecule type" value="Genomic_DNA"/>
</dbReference>
<dbReference type="OrthoDB" id="752131at2"/>
<accession>A0A1M5NSR5</accession>
<dbReference type="PROSITE" id="PS51257">
    <property type="entry name" value="PROKAR_LIPOPROTEIN"/>
    <property type="match status" value="1"/>
</dbReference>
<evidence type="ECO:0000313" key="1">
    <source>
        <dbReference type="EMBL" id="SHG92596.1"/>
    </source>
</evidence>
<name>A0A1M5NSR5_9SPHI</name>
<sequence>MKISYIVYSLSASLLISGCNQQPRHPQADLITQSSATAMTDKTIRILADSIDANLDHLEKQSSLVYLQGEQSMYAERYSSNGKAILYVEQKDNGLINSSTKKYYFKNDSLIMVQESNKSNNEYTDTRVFLRNNIAFSKEQRKGNSASALLTQPYLSLKSIKDNSIKEDDYQQNIRTWDEAIAGTNQYEMWFDQYIDIPGENIIQLKSKAQNGFTASILVKEPDAFTDSLKALPGNFKNEKLNFKWKVEDKEAVYVPVAARVTSARGLNK</sequence>
<organism evidence="1 2">
    <name type="scientific">Pedobacter caeni</name>
    <dbReference type="NCBI Taxonomy" id="288992"/>
    <lineage>
        <taxon>Bacteria</taxon>
        <taxon>Pseudomonadati</taxon>
        <taxon>Bacteroidota</taxon>
        <taxon>Sphingobacteriia</taxon>
        <taxon>Sphingobacteriales</taxon>
        <taxon>Sphingobacteriaceae</taxon>
        <taxon>Pedobacter</taxon>
    </lineage>
</organism>
<protein>
    <submittedName>
        <fullName evidence="1">Uncharacterized protein</fullName>
    </submittedName>
</protein>
<gene>
    <name evidence="1" type="ORF">SAMN04488522_108256</name>
</gene>
<reference evidence="2" key="1">
    <citation type="submission" date="2016-11" db="EMBL/GenBank/DDBJ databases">
        <authorList>
            <person name="Varghese N."/>
            <person name="Submissions S."/>
        </authorList>
    </citation>
    <scope>NUCLEOTIDE SEQUENCE [LARGE SCALE GENOMIC DNA]</scope>
    <source>
        <strain evidence="2">DSM 16990</strain>
    </source>
</reference>
<dbReference type="STRING" id="288992.SAMN04488522_108256"/>
<dbReference type="AlphaFoldDB" id="A0A1M5NSR5"/>
<dbReference type="RefSeq" id="WP_073238314.1">
    <property type="nucleotide sequence ID" value="NZ_FQUQ01000008.1"/>
</dbReference>